<reference evidence="5 6" key="1">
    <citation type="submission" date="2017-06" db="EMBL/GenBank/DDBJ databases">
        <title>Complete Genome Sequence of the Soil Carbazole-Degrading Bacterium Nocardioides aromaticivorans IC177.</title>
        <authorList>
            <person name="Vejarano F."/>
            <person name="Suzuki-Minakuchi C."/>
            <person name="Ohtsubo Y."/>
            <person name="Tsuda M."/>
            <person name="Okada K."/>
            <person name="Nojiri H."/>
        </authorList>
    </citation>
    <scope>NUCLEOTIDE SEQUENCE [LARGE SCALE GENOMIC DNA]</scope>
    <source>
        <strain evidence="5 6">IC177</strain>
    </source>
</reference>
<dbReference type="SMART" id="SM00079">
    <property type="entry name" value="PBPe"/>
    <property type="match status" value="1"/>
</dbReference>
<evidence type="ECO:0000259" key="4">
    <source>
        <dbReference type="SMART" id="SM00079"/>
    </source>
</evidence>
<organism evidence="5 6">
    <name type="scientific">Nocardioides aromaticivorans</name>
    <dbReference type="NCBI Taxonomy" id="200618"/>
    <lineage>
        <taxon>Bacteria</taxon>
        <taxon>Bacillati</taxon>
        <taxon>Actinomycetota</taxon>
        <taxon>Actinomycetes</taxon>
        <taxon>Propionibacteriales</taxon>
        <taxon>Nocardioidaceae</taxon>
        <taxon>Nocardioides</taxon>
    </lineage>
</organism>
<dbReference type="SUPFAM" id="SSF53850">
    <property type="entry name" value="Periplasmic binding protein-like II"/>
    <property type="match status" value="1"/>
</dbReference>
<evidence type="ECO:0000256" key="2">
    <source>
        <dbReference type="SAM" id="SignalP"/>
    </source>
</evidence>
<feature type="domain" description="Solute-binding protein family 3/N-terminal" evidence="3">
    <location>
        <begin position="46"/>
        <end position="274"/>
    </location>
</feature>
<evidence type="ECO:0000259" key="3">
    <source>
        <dbReference type="SMART" id="SM00062"/>
    </source>
</evidence>
<evidence type="ECO:0000313" key="5">
    <source>
        <dbReference type="EMBL" id="QSR24212.1"/>
    </source>
</evidence>
<dbReference type="RefSeq" id="WP_207008076.1">
    <property type="nucleotide sequence ID" value="NZ_CP022295.1"/>
</dbReference>
<protein>
    <submittedName>
        <fullName evidence="5">Amino acid ABC transporter substrate-binding protein</fullName>
    </submittedName>
</protein>
<dbReference type="Pfam" id="PF00497">
    <property type="entry name" value="SBP_bac_3"/>
    <property type="match status" value="1"/>
</dbReference>
<dbReference type="Proteomes" id="UP000662818">
    <property type="component" value="Chromosome"/>
</dbReference>
<dbReference type="PROSITE" id="PS51257">
    <property type="entry name" value="PROKAR_LIPOPROTEIN"/>
    <property type="match status" value="1"/>
</dbReference>
<feature type="signal peptide" evidence="2">
    <location>
        <begin position="1"/>
        <end position="26"/>
    </location>
</feature>
<keyword evidence="6" id="KW-1185">Reference proteome</keyword>
<gene>
    <name evidence="5" type="ORF">CFH99_01060</name>
</gene>
<dbReference type="PANTHER" id="PTHR35936:SF17">
    <property type="entry name" value="ARGININE-BINDING EXTRACELLULAR PROTEIN ARTP"/>
    <property type="match status" value="1"/>
</dbReference>
<dbReference type="CDD" id="cd13530">
    <property type="entry name" value="PBP2_peptides_like"/>
    <property type="match status" value="1"/>
</dbReference>
<dbReference type="InterPro" id="IPR001638">
    <property type="entry name" value="Solute-binding_3/MltF_N"/>
</dbReference>
<accession>A0ABX7PEM5</accession>
<evidence type="ECO:0000256" key="1">
    <source>
        <dbReference type="ARBA" id="ARBA00022729"/>
    </source>
</evidence>
<dbReference type="SMART" id="SM00062">
    <property type="entry name" value="PBPb"/>
    <property type="match status" value="1"/>
</dbReference>
<evidence type="ECO:0000313" key="6">
    <source>
        <dbReference type="Proteomes" id="UP000662818"/>
    </source>
</evidence>
<feature type="domain" description="Ionotropic glutamate receptor C-terminal" evidence="4">
    <location>
        <begin position="46"/>
        <end position="273"/>
    </location>
</feature>
<dbReference type="EMBL" id="CP022295">
    <property type="protein sequence ID" value="QSR24212.1"/>
    <property type="molecule type" value="Genomic_DNA"/>
</dbReference>
<dbReference type="InterPro" id="IPR001320">
    <property type="entry name" value="Iontro_rcpt_C"/>
</dbReference>
<dbReference type="Gene3D" id="3.40.190.10">
    <property type="entry name" value="Periplasmic binding protein-like II"/>
    <property type="match status" value="2"/>
</dbReference>
<feature type="chain" id="PRO_5045226437" evidence="2">
    <location>
        <begin position="27"/>
        <end position="281"/>
    </location>
</feature>
<keyword evidence="1 2" id="KW-0732">Signal</keyword>
<proteinExistence type="predicted"/>
<dbReference type="PANTHER" id="PTHR35936">
    <property type="entry name" value="MEMBRANE-BOUND LYTIC MUREIN TRANSGLYCOSYLASE F"/>
    <property type="match status" value="1"/>
</dbReference>
<sequence length="281" mass="29452">MTTLRRSTRILVALTAAAALSLTACSSDDSSSSAEDGELATLTPGKLTIATGDPSYSPWVEDDDPESGKGFEAAVAYAVAEELGFDKADVTWVRTTFDAAIAPGPKDFDFNLQQFSITDERKKGVDFSSPYYTTVPALVSVKGNKGADATDIAGVKDSLIGVATGTTTLKAVEDLVDPSQDVKIFNSNEDAVQALTSGQIDLLAVDLPTAFYLSSAELDDGVVVGQLDTTEGGDQFGLVLPKDSELTDAVTDAVDALREDGTLDQLAQEWLADAVDAPVLK</sequence>
<name>A0ABX7PEM5_9ACTN</name>